<dbReference type="EMBL" id="FRFE01000042">
    <property type="protein sequence ID" value="SHO52861.1"/>
    <property type="molecule type" value="Genomic_DNA"/>
</dbReference>
<evidence type="ECO:0000313" key="1">
    <source>
        <dbReference type="EMBL" id="SHO52861.1"/>
    </source>
</evidence>
<evidence type="ECO:0000313" key="2">
    <source>
        <dbReference type="Proteomes" id="UP000184603"/>
    </source>
</evidence>
<protein>
    <submittedName>
        <fullName evidence="1">Phage portal protein, HK97 family</fullName>
    </submittedName>
</protein>
<name>A0A1M7YJQ2_9BACT</name>
<dbReference type="Proteomes" id="UP000184603">
    <property type="component" value="Unassembled WGS sequence"/>
</dbReference>
<dbReference type="InterPro" id="IPR006944">
    <property type="entry name" value="Phage/GTA_portal"/>
</dbReference>
<dbReference type="AlphaFoldDB" id="A0A1M7YJQ2"/>
<dbReference type="RefSeq" id="WP_073616464.1">
    <property type="nucleotide sequence ID" value="NZ_FRFE01000042.1"/>
</dbReference>
<dbReference type="OrthoDB" id="9765386at2"/>
<dbReference type="NCBIfam" id="TIGR01537">
    <property type="entry name" value="portal_HK97"/>
    <property type="match status" value="1"/>
</dbReference>
<proteinExistence type="predicted"/>
<reference evidence="1 2" key="1">
    <citation type="submission" date="2016-12" db="EMBL/GenBank/DDBJ databases">
        <authorList>
            <person name="Song W.-J."/>
            <person name="Kurnit D.M."/>
        </authorList>
    </citation>
    <scope>NUCLEOTIDE SEQUENCE [LARGE SCALE GENOMIC DNA]</scope>
    <source>
        <strain evidence="1 2">DSM 18488</strain>
    </source>
</reference>
<keyword evidence="2" id="KW-1185">Reference proteome</keyword>
<dbReference type="InterPro" id="IPR006427">
    <property type="entry name" value="Portal_HK97"/>
</dbReference>
<accession>A0A1M7YJQ2</accession>
<gene>
    <name evidence="1" type="ORF">SAMN02745220_04806</name>
</gene>
<dbReference type="STRING" id="1121416.SAMN02745220_04806"/>
<sequence length="659" mass="73733">MGELIVLNTSNDGKEEKTAGGVQVLNSADLAFLISSSETSAGVSVSISSAIRMATVWACVRLLAESIAQLPCHVYVKNRDGSKSRVTDTALAELLSFSPNGWMTPFEYTEFMITSLAMRGNHYAFKSLNSKSEVLELIPFQPGSVRAERRKLSDIRYHITIDGSPQTFSQDEITHVRGLTFDGFMGVSPVTHHRETIGLAMAAGQYGARLFKNGARPSGVITMPNEISDNAYERLLKSWNEKYGGANIGKTAILEQGGDFKTISMSNEDAQYLEVRQFQRTEICSIYRIPPHMIGDLTKSSFSNITQQSLEFVKYTILPWCRRVEMAMHRDLMTPAERKRGMFVEYVVDGLERADIRTRYEAYKTGVNGGWLSPNEVRKKENMNPRPGGDIYLAPLNMVDSSQGMPKPEKRLIKAAEFKGVESREALRLKFKDRFNKIAALVVKAETGMVRTIIESQKSVPENIQEQLDDIYSQFPARIESSFRALVREYGVAVRKAALSEAESDNAVDPNVLGDFLDQVLEALAVRHVASSIGQLAALIRDTDPEQLLDVLEQRLIEWEETRPGKIAEREVVQQESSVSRFVWAAVGITRLQWVRRGSESCPFCKDLDGKIVGIEAPFVEHGNYQPEGYQNSPWKIRGPKLHGPIHRGCRCVIVPVRD</sequence>
<dbReference type="Pfam" id="PF04860">
    <property type="entry name" value="Phage_portal"/>
    <property type="match status" value="1"/>
</dbReference>
<organism evidence="1 2">
    <name type="scientific">Desulfopila aestuarii DSM 18488</name>
    <dbReference type="NCBI Taxonomy" id="1121416"/>
    <lineage>
        <taxon>Bacteria</taxon>
        <taxon>Pseudomonadati</taxon>
        <taxon>Thermodesulfobacteriota</taxon>
        <taxon>Desulfobulbia</taxon>
        <taxon>Desulfobulbales</taxon>
        <taxon>Desulfocapsaceae</taxon>
        <taxon>Desulfopila</taxon>
    </lineage>
</organism>